<keyword evidence="1" id="KW-0812">Transmembrane</keyword>
<sequence>MLTQWIQKIISMLLVMSAVLQVIPGKDYEKYIRFFCGLVLILLALSPVAALKGLKAEQFYQREVYQQYEKEIERMSDSIKREEIGIGQ</sequence>
<feature type="transmembrane region" description="Helical" evidence="1">
    <location>
        <begin position="31"/>
        <end position="51"/>
    </location>
</feature>
<proteinExistence type="predicted"/>
<protein>
    <submittedName>
        <fullName evidence="2">Stage III sporulation protein AF</fullName>
    </submittedName>
</protein>
<organism evidence="2 3">
    <name type="scientific">[Ruminococcus] torques</name>
    <dbReference type="NCBI Taxonomy" id="33039"/>
    <lineage>
        <taxon>Bacteria</taxon>
        <taxon>Bacillati</taxon>
        <taxon>Bacillota</taxon>
        <taxon>Clostridia</taxon>
        <taxon>Lachnospirales</taxon>
        <taxon>Lachnospiraceae</taxon>
        <taxon>Mediterraneibacter</taxon>
    </lineage>
</organism>
<keyword evidence="1" id="KW-0472">Membrane</keyword>
<name>A0A174ZPK2_9FIRM</name>
<dbReference type="InterPro" id="IPR014245">
    <property type="entry name" value="Spore_III_AF"/>
</dbReference>
<evidence type="ECO:0000313" key="3">
    <source>
        <dbReference type="Proteomes" id="UP000078383"/>
    </source>
</evidence>
<accession>A0A174ZPK2</accession>
<evidence type="ECO:0000256" key="1">
    <source>
        <dbReference type="SAM" id="Phobius"/>
    </source>
</evidence>
<dbReference type="EMBL" id="CZBX01000008">
    <property type="protein sequence ID" value="CUQ89104.1"/>
    <property type="molecule type" value="Genomic_DNA"/>
</dbReference>
<dbReference type="OrthoDB" id="1779586at2"/>
<feature type="transmembrane region" description="Helical" evidence="1">
    <location>
        <begin position="9"/>
        <end position="25"/>
    </location>
</feature>
<dbReference type="AlphaFoldDB" id="A0A174ZPK2"/>
<evidence type="ECO:0000313" key="2">
    <source>
        <dbReference type="EMBL" id="CUQ89104.1"/>
    </source>
</evidence>
<dbReference type="RefSeq" id="WP_055145654.1">
    <property type="nucleotide sequence ID" value="NZ_CABJEY010000006.1"/>
</dbReference>
<gene>
    <name evidence="2" type="ORF">ERS852502_01898</name>
</gene>
<dbReference type="Proteomes" id="UP000078383">
    <property type="component" value="Unassembled WGS sequence"/>
</dbReference>
<dbReference type="Pfam" id="PF09581">
    <property type="entry name" value="Spore_III_AF"/>
    <property type="match status" value="1"/>
</dbReference>
<reference evidence="2 3" key="1">
    <citation type="submission" date="2015-09" db="EMBL/GenBank/DDBJ databases">
        <authorList>
            <consortium name="Pathogen Informatics"/>
        </authorList>
    </citation>
    <scope>NUCLEOTIDE SEQUENCE [LARGE SCALE GENOMIC DNA]</scope>
    <source>
        <strain evidence="2 3">2789STDY5834889</strain>
    </source>
</reference>
<keyword evidence="1" id="KW-1133">Transmembrane helix</keyword>